<name>A0A0F7L474_9VIRU</name>
<dbReference type="EMBL" id="KR029581">
    <property type="protein sequence ID" value="AKH46303.1"/>
    <property type="molecule type" value="Genomic_DNA"/>
</dbReference>
<reference evidence="1" key="2">
    <citation type="submission" date="2015-03" db="EMBL/GenBank/DDBJ databases">
        <authorList>
            <person name="Chow C.-E.T."/>
            <person name="Winget D.M."/>
            <person name="White R.A.III."/>
            <person name="Hallam S.J."/>
            <person name="Suttle C.A."/>
        </authorList>
    </citation>
    <scope>NUCLEOTIDE SEQUENCE</scope>
    <source>
        <strain evidence="1">Anoxic3_6</strain>
    </source>
</reference>
<proteinExistence type="predicted"/>
<sequence>MNKTDQIILDHLPKTTPVNDQKRIIDINKIDVAYRELQDFDNQYEIMKFILSCLSDKQITDTKKLIKVWKQFEKKLEKATREEK</sequence>
<evidence type="ECO:0000313" key="1">
    <source>
        <dbReference type="EMBL" id="AKH46303.1"/>
    </source>
</evidence>
<reference evidence="1" key="1">
    <citation type="journal article" date="2015" name="Front. Microbiol.">
        <title>Combining genomic sequencing methods to explore viral diversity and reveal potential virus-host interactions.</title>
        <authorList>
            <person name="Chow C.E."/>
            <person name="Winget D.M."/>
            <person name="White R.A.III."/>
            <person name="Hallam S.J."/>
            <person name="Suttle C.A."/>
        </authorList>
    </citation>
    <scope>NUCLEOTIDE SEQUENCE</scope>
    <source>
        <strain evidence="1">Anoxic3_6</strain>
    </source>
</reference>
<protein>
    <submittedName>
        <fullName evidence="1">Uncharacterized protein</fullName>
    </submittedName>
</protein>
<organism evidence="1">
    <name type="scientific">uncultured marine virus</name>
    <dbReference type="NCBI Taxonomy" id="186617"/>
    <lineage>
        <taxon>Viruses</taxon>
        <taxon>environmental samples</taxon>
    </lineage>
</organism>
<accession>A0A0F7L474</accession>